<evidence type="ECO:0000256" key="2">
    <source>
        <dbReference type="ARBA" id="ARBA00023015"/>
    </source>
</evidence>
<dbReference type="EMBL" id="JAAAHW010002099">
    <property type="protein sequence ID" value="KAF9992692.1"/>
    <property type="molecule type" value="Genomic_DNA"/>
</dbReference>
<evidence type="ECO:0000313" key="9">
    <source>
        <dbReference type="Proteomes" id="UP000749646"/>
    </source>
</evidence>
<dbReference type="GO" id="GO:0000981">
    <property type="term" value="F:DNA-binding transcription factor activity, RNA polymerase II-specific"/>
    <property type="evidence" value="ECO:0007669"/>
    <property type="project" value="TreeGrafter"/>
</dbReference>
<keyword evidence="4 5" id="KW-0804">Transcription</keyword>
<dbReference type="OrthoDB" id="1743261at2759"/>
<keyword evidence="5" id="KW-0539">Nucleus</keyword>
<proteinExistence type="inferred from homology"/>
<name>A0A9P6MCY8_9FUNG</name>
<accession>A0A9P6MCY8</accession>
<dbReference type="SUPFAM" id="SSF46785">
    <property type="entry name" value="Winged helix' DNA-binding domain"/>
    <property type="match status" value="1"/>
</dbReference>
<dbReference type="GO" id="GO:0090575">
    <property type="term" value="C:RNA polymerase II transcription regulator complex"/>
    <property type="evidence" value="ECO:0007669"/>
    <property type="project" value="TreeGrafter"/>
</dbReference>
<dbReference type="FunFam" id="1.10.10.10:FF:000008">
    <property type="entry name" value="E2F transcription factor 1"/>
    <property type="match status" value="1"/>
</dbReference>
<dbReference type="PANTHER" id="PTHR12081:SF18">
    <property type="entry name" value="TRANSCRIPTION FACTOR E2F2-RELATED"/>
    <property type="match status" value="1"/>
</dbReference>
<feature type="domain" description="E2F/DP family winged-helix DNA-binding" evidence="7">
    <location>
        <begin position="41"/>
        <end position="103"/>
    </location>
</feature>
<dbReference type="AlphaFoldDB" id="A0A9P6MCY8"/>
<comment type="similarity">
    <text evidence="1 5">Belongs to the E2F/DP family.</text>
</comment>
<dbReference type="Gene3D" id="1.10.10.10">
    <property type="entry name" value="Winged helix-like DNA-binding domain superfamily/Winged helix DNA-binding domain"/>
    <property type="match status" value="1"/>
</dbReference>
<protein>
    <submittedName>
        <fullName evidence="8">Transcription factor e2f2</fullName>
    </submittedName>
</protein>
<gene>
    <name evidence="8" type="primary">E2F2</name>
    <name evidence="8" type="ORF">BGZ65_011927</name>
</gene>
<comment type="caution">
    <text evidence="8">The sequence shown here is derived from an EMBL/GenBank/DDBJ whole genome shotgun (WGS) entry which is preliminary data.</text>
</comment>
<dbReference type="InterPro" id="IPR036388">
    <property type="entry name" value="WH-like_DNA-bd_sf"/>
</dbReference>
<dbReference type="Pfam" id="PF02319">
    <property type="entry name" value="WHD_E2F_TDP"/>
    <property type="match status" value="1"/>
</dbReference>
<dbReference type="GO" id="GO:0000978">
    <property type="term" value="F:RNA polymerase II cis-regulatory region sequence-specific DNA binding"/>
    <property type="evidence" value="ECO:0007669"/>
    <property type="project" value="InterPro"/>
</dbReference>
<feature type="region of interest" description="Disordered" evidence="6">
    <location>
        <begin position="1"/>
        <end position="45"/>
    </location>
</feature>
<keyword evidence="2 5" id="KW-0805">Transcription regulation</keyword>
<evidence type="ECO:0000256" key="6">
    <source>
        <dbReference type="SAM" id="MobiDB-lite"/>
    </source>
</evidence>
<dbReference type="InterPro" id="IPR015633">
    <property type="entry name" value="E2F"/>
</dbReference>
<dbReference type="InterPro" id="IPR036390">
    <property type="entry name" value="WH_DNA-bd_sf"/>
</dbReference>
<feature type="non-terminal residue" evidence="8">
    <location>
        <position position="103"/>
    </location>
</feature>
<dbReference type="Proteomes" id="UP000749646">
    <property type="component" value="Unassembled WGS sequence"/>
</dbReference>
<dbReference type="PANTHER" id="PTHR12081">
    <property type="entry name" value="TRANSCRIPTION FACTOR E2F"/>
    <property type="match status" value="1"/>
</dbReference>
<keyword evidence="3 5" id="KW-0238">DNA-binding</keyword>
<evidence type="ECO:0000256" key="1">
    <source>
        <dbReference type="ARBA" id="ARBA00010940"/>
    </source>
</evidence>
<evidence type="ECO:0000256" key="5">
    <source>
        <dbReference type="RuleBase" id="RU003796"/>
    </source>
</evidence>
<evidence type="ECO:0000256" key="4">
    <source>
        <dbReference type="ARBA" id="ARBA00023163"/>
    </source>
</evidence>
<dbReference type="InterPro" id="IPR003316">
    <property type="entry name" value="E2F_WHTH_DNA-bd_dom"/>
</dbReference>
<evidence type="ECO:0000313" key="8">
    <source>
        <dbReference type="EMBL" id="KAF9992692.1"/>
    </source>
</evidence>
<reference evidence="8" key="1">
    <citation type="journal article" date="2020" name="Fungal Divers.">
        <title>Resolving the Mortierellaceae phylogeny through synthesis of multi-gene phylogenetics and phylogenomics.</title>
        <authorList>
            <person name="Vandepol N."/>
            <person name="Liber J."/>
            <person name="Desiro A."/>
            <person name="Na H."/>
            <person name="Kennedy M."/>
            <person name="Barry K."/>
            <person name="Grigoriev I.V."/>
            <person name="Miller A.N."/>
            <person name="O'Donnell K."/>
            <person name="Stajich J.E."/>
            <person name="Bonito G."/>
        </authorList>
    </citation>
    <scope>NUCLEOTIDE SEQUENCE</scope>
    <source>
        <strain evidence="8">MES-2147</strain>
    </source>
</reference>
<comment type="subcellular location">
    <subcellularLocation>
        <location evidence="5">Nucleus</location>
    </subcellularLocation>
</comment>
<sequence>PVASHDPIPQLAKPGKRGRKGGPGLPATKPKNPPASKDTSRSERSLGMLTKQFIHLLKEENGTLDLNKTADKLNVQKRRIYDITNVLEGIELIEKFKKNNVRW</sequence>
<evidence type="ECO:0000259" key="7">
    <source>
        <dbReference type="SMART" id="SM01372"/>
    </source>
</evidence>
<dbReference type="SMART" id="SM01372">
    <property type="entry name" value="E2F_TDP"/>
    <property type="match status" value="1"/>
</dbReference>
<keyword evidence="9" id="KW-1185">Reference proteome</keyword>
<feature type="non-terminal residue" evidence="8">
    <location>
        <position position="1"/>
    </location>
</feature>
<organism evidence="8 9">
    <name type="scientific">Modicella reniformis</name>
    <dbReference type="NCBI Taxonomy" id="1440133"/>
    <lineage>
        <taxon>Eukaryota</taxon>
        <taxon>Fungi</taxon>
        <taxon>Fungi incertae sedis</taxon>
        <taxon>Mucoromycota</taxon>
        <taxon>Mortierellomycotina</taxon>
        <taxon>Mortierellomycetes</taxon>
        <taxon>Mortierellales</taxon>
        <taxon>Mortierellaceae</taxon>
        <taxon>Modicella</taxon>
    </lineage>
</organism>
<evidence type="ECO:0000256" key="3">
    <source>
        <dbReference type="ARBA" id="ARBA00023125"/>
    </source>
</evidence>